<protein>
    <submittedName>
        <fullName evidence="1">Uncharacterized protein</fullName>
    </submittedName>
</protein>
<reference evidence="1 2" key="1">
    <citation type="submission" date="2019-06" db="EMBL/GenBank/DDBJ databases">
        <title>Sequencing the genomes of 1000 actinobacteria strains.</title>
        <authorList>
            <person name="Klenk H.-P."/>
        </authorList>
    </citation>
    <scope>NUCLEOTIDE SEQUENCE [LARGE SCALE GENOMIC DNA]</scope>
    <source>
        <strain evidence="1 2">DSM 19828</strain>
    </source>
</reference>
<dbReference type="EMBL" id="VFMO01000001">
    <property type="protein sequence ID" value="TQJ14552.1"/>
    <property type="molecule type" value="Genomic_DNA"/>
</dbReference>
<sequence length="177" mass="19988">MYRRAVCATCRRMGSRCEHPKVVVGTKWRAPRRSNDAAWQRIAAGEVLWDRKAIDAKSSSEVARRDRIREARRTHLDPSTIREIRRFVKCCGGSLHHPARLKVTLTVPGADHLADTDLARLVDLLVRLGDDVPFVVRVKGEGAERLLNVLPAERAVRWATQPVVTIKPRPNGRVRHG</sequence>
<evidence type="ECO:0000313" key="2">
    <source>
        <dbReference type="Proteomes" id="UP000320806"/>
    </source>
</evidence>
<gene>
    <name evidence="1" type="ORF">FB459_2019</name>
</gene>
<keyword evidence="2" id="KW-1185">Reference proteome</keyword>
<organism evidence="1 2">
    <name type="scientific">Yimella lutea</name>
    <dbReference type="NCBI Taxonomy" id="587872"/>
    <lineage>
        <taxon>Bacteria</taxon>
        <taxon>Bacillati</taxon>
        <taxon>Actinomycetota</taxon>
        <taxon>Actinomycetes</taxon>
        <taxon>Micrococcales</taxon>
        <taxon>Dermacoccaceae</taxon>
        <taxon>Yimella</taxon>
    </lineage>
</organism>
<proteinExistence type="predicted"/>
<name>A0A542EGT7_9MICO</name>
<dbReference type="AlphaFoldDB" id="A0A542EGT7"/>
<accession>A0A542EGT7</accession>
<comment type="caution">
    <text evidence="1">The sequence shown here is derived from an EMBL/GenBank/DDBJ whole genome shotgun (WGS) entry which is preliminary data.</text>
</comment>
<dbReference type="Proteomes" id="UP000320806">
    <property type="component" value="Unassembled WGS sequence"/>
</dbReference>
<evidence type="ECO:0000313" key="1">
    <source>
        <dbReference type="EMBL" id="TQJ14552.1"/>
    </source>
</evidence>